<dbReference type="PANTHER" id="PTHR11596:SF5">
    <property type="entry name" value="ALKALINE PHOSPHATASE"/>
    <property type="match status" value="1"/>
</dbReference>
<evidence type="ECO:0000256" key="10">
    <source>
        <dbReference type="ARBA" id="ARBA00022842"/>
    </source>
</evidence>
<dbReference type="InterPro" id="IPR018299">
    <property type="entry name" value="Alkaline_phosphatase_AS"/>
</dbReference>
<dbReference type="SMART" id="SM00098">
    <property type="entry name" value="alkPPc"/>
    <property type="match status" value="1"/>
</dbReference>
<feature type="binding site" evidence="15">
    <location>
        <position position="339"/>
    </location>
    <ligand>
        <name>Mg(2+)</name>
        <dbReference type="ChEBI" id="CHEBI:18420"/>
    </ligand>
</feature>
<comment type="catalytic activity">
    <reaction evidence="17">
        <text>a phosphate monoester + H2O = an alcohol + phosphate</text>
        <dbReference type="Rhea" id="RHEA:15017"/>
        <dbReference type="ChEBI" id="CHEBI:15377"/>
        <dbReference type="ChEBI" id="CHEBI:30879"/>
        <dbReference type="ChEBI" id="CHEBI:43474"/>
        <dbReference type="ChEBI" id="CHEBI:67140"/>
        <dbReference type="EC" id="3.1.3.1"/>
    </reaction>
</comment>
<keyword evidence="10 15" id="KW-0460">Magnesium</keyword>
<dbReference type="GO" id="GO:0046872">
    <property type="term" value="F:metal ion binding"/>
    <property type="evidence" value="ECO:0007669"/>
    <property type="project" value="UniProtKB-KW"/>
</dbReference>
<dbReference type="PRINTS" id="PR00113">
    <property type="entry name" value="ALKPHPHTASE"/>
</dbReference>
<evidence type="ECO:0000256" key="18">
    <source>
        <dbReference type="SAM" id="SignalP"/>
    </source>
</evidence>
<feature type="non-terminal residue" evidence="19">
    <location>
        <position position="517"/>
    </location>
</feature>
<keyword evidence="20" id="KW-1185">Reference proteome</keyword>
<keyword evidence="4" id="KW-1003">Cell membrane</keyword>
<feature type="binding site" evidence="15">
    <location>
        <position position="466"/>
    </location>
    <ligand>
        <name>Zn(2+)</name>
        <dbReference type="ChEBI" id="CHEBI:29105"/>
        <label>2</label>
    </ligand>
</feature>
<keyword evidence="8 17" id="KW-0378">Hydrolase</keyword>
<feature type="binding site" evidence="15">
    <location>
        <position position="344"/>
    </location>
    <ligand>
        <name>Mg(2+)</name>
        <dbReference type="ChEBI" id="CHEBI:18420"/>
    </ligand>
</feature>
<name>A0AAV2R8H2_MEGNR</name>
<keyword evidence="13" id="KW-0449">Lipoprotein</keyword>
<evidence type="ECO:0000313" key="19">
    <source>
        <dbReference type="EMBL" id="CAL4117468.1"/>
    </source>
</evidence>
<evidence type="ECO:0000256" key="16">
    <source>
        <dbReference type="RuleBase" id="RU003946"/>
    </source>
</evidence>
<keyword evidence="18" id="KW-0732">Signal</keyword>
<keyword evidence="6" id="KW-0336">GPI-anchor</keyword>
<evidence type="ECO:0000256" key="17">
    <source>
        <dbReference type="RuleBase" id="RU003947"/>
    </source>
</evidence>
<evidence type="ECO:0000256" key="3">
    <source>
        <dbReference type="ARBA" id="ARBA00012647"/>
    </source>
</evidence>
<dbReference type="AlphaFoldDB" id="A0AAV2R8H2"/>
<dbReference type="CDD" id="cd16012">
    <property type="entry name" value="ALP"/>
    <property type="match status" value="1"/>
</dbReference>
<dbReference type="PANTHER" id="PTHR11596">
    <property type="entry name" value="ALKALINE PHOSPHATASE"/>
    <property type="match status" value="1"/>
</dbReference>
<feature type="active site" description="Phosphoserine intermediate" evidence="14">
    <location>
        <position position="118"/>
    </location>
</feature>
<reference evidence="19 20" key="1">
    <citation type="submission" date="2024-05" db="EMBL/GenBank/DDBJ databases">
        <authorList>
            <person name="Wallberg A."/>
        </authorList>
    </citation>
    <scope>NUCLEOTIDE SEQUENCE [LARGE SCALE GENOMIC DNA]</scope>
</reference>
<evidence type="ECO:0000256" key="12">
    <source>
        <dbReference type="ARBA" id="ARBA00023180"/>
    </source>
</evidence>
<sequence length="517" mass="56762">MVHFLLVAVSLGSVLQNVAPSKVFQKPNLEDQTYWRSLGDTDLREAMRAALHQNWGVAKNVILFVGDGMGITPTVAARIYKGQQRTQTSGEEGYLVWERFAHNAMLKNYLIDRQVADSAASATAYLTGVKANYFTLGVDHSVKLDNCHASLNPKSWLPSVIDWAQLAGKHTGFVTTTRVTHATPAALYAKTANRDWECDTKLGQYGHGCRDIARQLVENSPGRDIRVILGGGRHPLGAAGGLPEKWSCARGDGRNLTNEWIQNHQAFGRKASYVTNTQELLNVNIRDTDYLMGLFADSHMAYETDRDTTPIGQPSLANMTATAINMLSKNQDGYFLMIEGGRIDHALHITEPKRAMEEILSLEDAVQTAMSLINDKETLLIVTADHSHVMTINGYPLRGNDILGIADTSNVDFLPYNTLMFANGPGVKYYVKQNNVSRVDPRIENTAALGYVAPAGVPKINGTETHSGDDVAVYATGPMSHLFHRVHEQSYVAHAMGFAACIGPHSKNCHRLGYTNP</sequence>
<evidence type="ECO:0000256" key="4">
    <source>
        <dbReference type="ARBA" id="ARBA00022475"/>
    </source>
</evidence>
<dbReference type="PROSITE" id="PS00123">
    <property type="entry name" value="ALKALINE_PHOSPHATASE"/>
    <property type="match status" value="1"/>
</dbReference>
<evidence type="ECO:0000256" key="15">
    <source>
        <dbReference type="PIRSR" id="PIRSR601952-2"/>
    </source>
</evidence>
<evidence type="ECO:0000256" key="6">
    <source>
        <dbReference type="ARBA" id="ARBA00022622"/>
    </source>
</evidence>
<feature type="binding site" evidence="15">
    <location>
        <position position="183"/>
    </location>
    <ligand>
        <name>Mg(2+)</name>
        <dbReference type="ChEBI" id="CHEBI:18420"/>
    </ligand>
</feature>
<evidence type="ECO:0000256" key="9">
    <source>
        <dbReference type="ARBA" id="ARBA00022833"/>
    </source>
</evidence>
<comment type="cofactor">
    <cofactor evidence="15">
        <name>Zn(2+)</name>
        <dbReference type="ChEBI" id="CHEBI:29105"/>
    </cofactor>
    <text evidence="15">Binds 2 Zn(2+) ions.</text>
</comment>
<evidence type="ECO:0000256" key="11">
    <source>
        <dbReference type="ARBA" id="ARBA00023136"/>
    </source>
</evidence>
<comment type="cofactor">
    <cofactor evidence="15">
        <name>Mg(2+)</name>
        <dbReference type="ChEBI" id="CHEBI:18420"/>
    </cofactor>
    <text evidence="15">Binds 1 Mg(2+) ion.</text>
</comment>
<evidence type="ECO:0000256" key="1">
    <source>
        <dbReference type="ARBA" id="ARBA00004609"/>
    </source>
</evidence>
<gene>
    <name evidence="19" type="ORF">MNOR_LOCUS21194</name>
</gene>
<feature type="binding site" evidence="15">
    <location>
        <position position="348"/>
    </location>
    <ligand>
        <name>Zn(2+)</name>
        <dbReference type="ChEBI" id="CHEBI:29105"/>
        <label>2</label>
    </ligand>
</feature>
<comment type="caution">
    <text evidence="19">The sequence shown here is derived from an EMBL/GenBank/DDBJ whole genome shotgun (WGS) entry which is preliminary data.</text>
</comment>
<keyword evidence="9 15" id="KW-0862">Zinc</keyword>
<evidence type="ECO:0000256" key="7">
    <source>
        <dbReference type="ARBA" id="ARBA00022723"/>
    </source>
</evidence>
<protein>
    <recommendedName>
        <fullName evidence="3 17">Alkaline phosphatase</fullName>
        <ecNumber evidence="3 17">3.1.3.1</ecNumber>
    </recommendedName>
</protein>
<evidence type="ECO:0000256" key="14">
    <source>
        <dbReference type="PIRSR" id="PIRSR601952-1"/>
    </source>
</evidence>
<dbReference type="InterPro" id="IPR001952">
    <property type="entry name" value="Alkaline_phosphatase"/>
</dbReference>
<feature type="signal peptide" evidence="18">
    <location>
        <begin position="1"/>
        <end position="20"/>
    </location>
</feature>
<keyword evidence="11" id="KW-0472">Membrane</keyword>
<feature type="chain" id="PRO_5043864474" description="Alkaline phosphatase" evidence="18">
    <location>
        <begin position="21"/>
        <end position="517"/>
    </location>
</feature>
<dbReference type="GO" id="GO:0005886">
    <property type="term" value="C:plasma membrane"/>
    <property type="evidence" value="ECO:0007669"/>
    <property type="project" value="UniProtKB-SubCell"/>
</dbReference>
<dbReference type="Pfam" id="PF00245">
    <property type="entry name" value="Alk_phosphatase"/>
    <property type="match status" value="1"/>
</dbReference>
<evidence type="ECO:0000256" key="5">
    <source>
        <dbReference type="ARBA" id="ARBA00022553"/>
    </source>
</evidence>
<comment type="subcellular location">
    <subcellularLocation>
        <location evidence="1">Cell membrane</location>
        <topology evidence="1">Lipid-anchor</topology>
        <topology evidence="1">GPI-anchor</topology>
    </subcellularLocation>
</comment>
<proteinExistence type="inferred from homology"/>
<evidence type="ECO:0000256" key="2">
    <source>
        <dbReference type="ARBA" id="ARBA00005984"/>
    </source>
</evidence>
<feature type="binding site" evidence="15">
    <location>
        <position position="67"/>
    </location>
    <ligand>
        <name>Mg(2+)</name>
        <dbReference type="ChEBI" id="CHEBI:18420"/>
    </ligand>
</feature>
<feature type="binding site" evidence="15">
    <location>
        <position position="385"/>
    </location>
    <ligand>
        <name>Zn(2+)</name>
        <dbReference type="ChEBI" id="CHEBI:29105"/>
        <label>2</label>
    </ligand>
</feature>
<feature type="binding site" evidence="15">
    <location>
        <position position="67"/>
    </location>
    <ligand>
        <name>Zn(2+)</name>
        <dbReference type="ChEBI" id="CHEBI:29105"/>
        <label>2</label>
    </ligand>
</feature>
<evidence type="ECO:0000256" key="13">
    <source>
        <dbReference type="ARBA" id="ARBA00023288"/>
    </source>
</evidence>
<dbReference type="GO" id="GO:0098552">
    <property type="term" value="C:side of membrane"/>
    <property type="evidence" value="ECO:0007669"/>
    <property type="project" value="UniProtKB-KW"/>
</dbReference>
<dbReference type="Proteomes" id="UP001497623">
    <property type="component" value="Unassembled WGS sequence"/>
</dbReference>
<dbReference type="InterPro" id="IPR017850">
    <property type="entry name" value="Alkaline_phosphatase_core_sf"/>
</dbReference>
<feature type="binding site" evidence="15">
    <location>
        <position position="386"/>
    </location>
    <ligand>
        <name>Zn(2+)</name>
        <dbReference type="ChEBI" id="CHEBI:29105"/>
        <label>2</label>
    </ligand>
</feature>
<dbReference type="EMBL" id="CAXKWB010016917">
    <property type="protein sequence ID" value="CAL4117468.1"/>
    <property type="molecule type" value="Genomic_DNA"/>
</dbReference>
<dbReference type="FunFam" id="3.40.720.10:FF:000008">
    <property type="entry name" value="Alkaline phosphatase"/>
    <property type="match status" value="1"/>
</dbReference>
<dbReference type="Gene3D" id="3.40.720.10">
    <property type="entry name" value="Alkaline Phosphatase, subunit A"/>
    <property type="match status" value="1"/>
</dbReference>
<keyword evidence="7 15" id="KW-0479">Metal-binding</keyword>
<evidence type="ECO:0000256" key="8">
    <source>
        <dbReference type="ARBA" id="ARBA00022801"/>
    </source>
</evidence>
<keyword evidence="12" id="KW-0325">Glycoprotein</keyword>
<organism evidence="19 20">
    <name type="scientific">Meganyctiphanes norvegica</name>
    <name type="common">Northern krill</name>
    <name type="synonym">Thysanopoda norvegica</name>
    <dbReference type="NCBI Taxonomy" id="48144"/>
    <lineage>
        <taxon>Eukaryota</taxon>
        <taxon>Metazoa</taxon>
        <taxon>Ecdysozoa</taxon>
        <taxon>Arthropoda</taxon>
        <taxon>Crustacea</taxon>
        <taxon>Multicrustacea</taxon>
        <taxon>Malacostraca</taxon>
        <taxon>Eumalacostraca</taxon>
        <taxon>Eucarida</taxon>
        <taxon>Euphausiacea</taxon>
        <taxon>Euphausiidae</taxon>
        <taxon>Meganyctiphanes</taxon>
    </lineage>
</organism>
<dbReference type="EC" id="3.1.3.1" evidence="3 17"/>
<keyword evidence="5" id="KW-0597">Phosphoprotein</keyword>
<dbReference type="GO" id="GO:0004035">
    <property type="term" value="F:alkaline phosphatase activity"/>
    <property type="evidence" value="ECO:0007669"/>
    <property type="project" value="UniProtKB-EC"/>
</dbReference>
<dbReference type="SUPFAM" id="SSF53649">
    <property type="entry name" value="Alkaline phosphatase-like"/>
    <property type="match status" value="1"/>
</dbReference>
<feature type="binding site" evidence="15">
    <location>
        <position position="181"/>
    </location>
    <ligand>
        <name>Mg(2+)</name>
        <dbReference type="ChEBI" id="CHEBI:18420"/>
    </ligand>
</feature>
<evidence type="ECO:0000313" key="20">
    <source>
        <dbReference type="Proteomes" id="UP001497623"/>
    </source>
</evidence>
<accession>A0AAV2R8H2</accession>
<comment type="similarity">
    <text evidence="2 16">Belongs to the alkaline phosphatase family.</text>
</comment>